<organism evidence="2 3">
    <name type="scientific">Acidianus ambivalens</name>
    <name type="common">Desulfurolobus ambivalens</name>
    <dbReference type="NCBI Taxonomy" id="2283"/>
    <lineage>
        <taxon>Archaea</taxon>
        <taxon>Thermoproteota</taxon>
        <taxon>Thermoprotei</taxon>
        <taxon>Sulfolobales</taxon>
        <taxon>Sulfolobaceae</taxon>
        <taxon>Acidianus</taxon>
    </lineage>
</organism>
<evidence type="ECO:0000313" key="2">
    <source>
        <dbReference type="EMBL" id="QGR21199.1"/>
    </source>
</evidence>
<proteinExistence type="predicted"/>
<accession>A0A650CTQ0</accession>
<dbReference type="AlphaFoldDB" id="A0A650CTQ0"/>
<dbReference type="InterPro" id="IPR008978">
    <property type="entry name" value="HSP20-like_chaperone"/>
</dbReference>
<evidence type="ECO:0000313" key="4">
    <source>
        <dbReference type="Proteomes" id="UP000474054"/>
    </source>
</evidence>
<sequence length="167" mass="19021">MDELERKIIDALEKQDMNSLSGLVKSLSMMANFDGIVIYYVTFDNKDGKIVVPKESEDYQRLMNAVAPTSMTSSIEKMLRAMMGIEEEPKEEEPQYEVPEEKEEDFEIIPKGNELFVVGRVEEEPEVRIESGVLDIGKKAITLPPGNWKIIEKKFKNGILTIHLQKG</sequence>
<dbReference type="EMBL" id="WHYS01000002">
    <property type="protein sequence ID" value="MQL56265.1"/>
    <property type="molecule type" value="Genomic_DNA"/>
</dbReference>
<dbReference type="Proteomes" id="UP000426328">
    <property type="component" value="Chromosome"/>
</dbReference>
<dbReference type="EMBL" id="CP045482">
    <property type="protein sequence ID" value="QGR21199.1"/>
    <property type="molecule type" value="Genomic_DNA"/>
</dbReference>
<dbReference type="KEGG" id="aamb:D1866_03635"/>
<protein>
    <submittedName>
        <fullName evidence="2">Uncharacterized protein</fullName>
    </submittedName>
</protein>
<evidence type="ECO:0000313" key="3">
    <source>
        <dbReference type="Proteomes" id="UP000426328"/>
    </source>
</evidence>
<gene>
    <name evidence="2" type="ORF">D1866_03635</name>
    <name evidence="1" type="ORF">GFB69_11195</name>
</gene>
<dbReference type="GeneID" id="42778795"/>
<evidence type="ECO:0000313" key="1">
    <source>
        <dbReference type="EMBL" id="MQL56265.1"/>
    </source>
</evidence>
<keyword evidence="3" id="KW-1185">Reference proteome</keyword>
<dbReference type="SUPFAM" id="SSF49764">
    <property type="entry name" value="HSP20-like chaperones"/>
    <property type="match status" value="1"/>
</dbReference>
<reference evidence="2 3" key="2">
    <citation type="submission" date="2019-10" db="EMBL/GenBank/DDBJ databases">
        <title>Genome Sequences from Six Type Strain Members of the Archaeal Family Sulfolobaceae: Acidianus ambivalens, Acidianus infernus, Metallosphaera prunae, Stygiolobus azoricus, Sulfolobus metallicus, and Sulfurisphaera ohwakuensis.</title>
        <authorList>
            <person name="Counts J.A."/>
            <person name="Kelly R.M."/>
        </authorList>
    </citation>
    <scope>NUCLEOTIDE SEQUENCE [LARGE SCALE GENOMIC DNA]</scope>
    <source>
        <strain evidence="2 3">LEI 10</strain>
    </source>
</reference>
<dbReference type="CDD" id="cd00298">
    <property type="entry name" value="ACD_sHsps_p23-like"/>
    <property type="match status" value="1"/>
</dbReference>
<name>A0A650CTQ0_ACIAM</name>
<dbReference type="RefSeq" id="WP_152942805.1">
    <property type="nucleotide sequence ID" value="NZ_CP045482.1"/>
</dbReference>
<dbReference type="Proteomes" id="UP000474054">
    <property type="component" value="Unassembled WGS sequence"/>
</dbReference>
<reference evidence="1 4" key="1">
    <citation type="submission" date="2019-10" db="EMBL/GenBank/DDBJ databases">
        <title>Comparative genomics of sulfur disproportionating microorganisms.</title>
        <authorList>
            <person name="Ward L.M."/>
            <person name="Bertran E."/>
            <person name="Johnston D."/>
        </authorList>
    </citation>
    <scope>NUCLEOTIDE SEQUENCE [LARGE SCALE GENOMIC DNA]</scope>
    <source>
        <strain evidence="1 4">DSM 3772</strain>
    </source>
</reference>